<dbReference type="InterPro" id="IPR022280">
    <property type="entry name" value="PRTRC_protein-B"/>
</dbReference>
<dbReference type="EMBL" id="PHHF01000085">
    <property type="protein sequence ID" value="PTD15930.1"/>
    <property type="molecule type" value="Genomic_DNA"/>
</dbReference>
<dbReference type="NCBIfam" id="TIGR03737">
    <property type="entry name" value="PRTRC_B"/>
    <property type="match status" value="1"/>
</dbReference>
<reference evidence="1 2" key="1">
    <citation type="submission" date="2017-11" db="EMBL/GenBank/DDBJ databases">
        <title>Sphingomonas oleivorans sp. nov., isolated from oil-contaminated soil.</title>
        <authorList>
            <person name="Wang L."/>
            <person name="Chen L."/>
        </authorList>
    </citation>
    <scope>NUCLEOTIDE SEQUENCE [LARGE SCALE GENOMIC DNA]</scope>
    <source>
        <strain evidence="1 2">K101</strain>
    </source>
</reference>
<accession>A0A2T4HJE7</accession>
<organism evidence="1 2">
    <name type="scientific">Edaphosphingomonas fennica</name>
    <dbReference type="NCBI Taxonomy" id="114404"/>
    <lineage>
        <taxon>Bacteria</taxon>
        <taxon>Pseudomonadati</taxon>
        <taxon>Pseudomonadota</taxon>
        <taxon>Alphaproteobacteria</taxon>
        <taxon>Sphingomonadales</taxon>
        <taxon>Rhizorhabdaceae</taxon>
        <taxon>Edaphosphingomonas</taxon>
    </lineage>
</organism>
<dbReference type="Proteomes" id="UP000241206">
    <property type="component" value="Unassembled WGS sequence"/>
</dbReference>
<dbReference type="InterPro" id="IPR032787">
    <property type="entry name" value="Prok-E2_D"/>
</dbReference>
<dbReference type="Pfam" id="PF14460">
    <property type="entry name" value="Prok-E2_D"/>
    <property type="match status" value="1"/>
</dbReference>
<name>A0A2T4HJE7_9SPHN</name>
<evidence type="ECO:0000313" key="1">
    <source>
        <dbReference type="EMBL" id="PTD15930.1"/>
    </source>
</evidence>
<comment type="caution">
    <text evidence="1">The sequence shown here is derived from an EMBL/GenBank/DDBJ whole genome shotgun (WGS) entry which is preliminary data.</text>
</comment>
<gene>
    <name evidence="1" type="ORF">CV103_21350</name>
</gene>
<sequence>MSDHSTHFEASGGGLVLTNAILLYRNQAPRNLKPYGASHEDAPAFASIHAVDHDREGQPMIAAGTPLSRAHLRQWTEALGRNVVPELLSDNILVAHPDMLAWWVPAQVRAAYFALSSPPEGLRALSARTTVMVPYPAHLFIATRSGLGVYALAASERPAADTRVLHSPILNVFIDGRLCWGNVPRPKTLGVAAIPEFERAVFDSWSTHPNPGQELTVSGKGGLVRLWDDLAARRATRFPASRLKPFGSSGRRQTRRPASAITLGRLIAASARA</sequence>
<dbReference type="RefSeq" id="WP_107396193.1">
    <property type="nucleotide sequence ID" value="NZ_PHHF01000085.1"/>
</dbReference>
<proteinExistence type="predicted"/>
<keyword evidence="2" id="KW-1185">Reference proteome</keyword>
<evidence type="ECO:0000313" key="2">
    <source>
        <dbReference type="Proteomes" id="UP000241206"/>
    </source>
</evidence>
<protein>
    <submittedName>
        <fullName evidence="1">PRTRC system protein B</fullName>
    </submittedName>
</protein>
<dbReference type="AlphaFoldDB" id="A0A2T4HJE7"/>